<dbReference type="Proteomes" id="UP001501166">
    <property type="component" value="Unassembled WGS sequence"/>
</dbReference>
<evidence type="ECO:0000256" key="6">
    <source>
        <dbReference type="ARBA" id="ARBA00023014"/>
    </source>
</evidence>
<protein>
    <submittedName>
        <fullName evidence="9">Cysteine desulfurase family protein</fullName>
    </submittedName>
</protein>
<dbReference type="SUPFAM" id="SSF53383">
    <property type="entry name" value="PLP-dependent transferases"/>
    <property type="match status" value="1"/>
</dbReference>
<dbReference type="InterPro" id="IPR000192">
    <property type="entry name" value="Aminotrans_V_dom"/>
</dbReference>
<evidence type="ECO:0000313" key="10">
    <source>
        <dbReference type="Proteomes" id="UP001501166"/>
    </source>
</evidence>
<evidence type="ECO:0000256" key="3">
    <source>
        <dbReference type="ARBA" id="ARBA00022723"/>
    </source>
</evidence>
<dbReference type="InterPro" id="IPR015424">
    <property type="entry name" value="PyrdxlP-dep_Trfase"/>
</dbReference>
<evidence type="ECO:0000256" key="4">
    <source>
        <dbReference type="ARBA" id="ARBA00022898"/>
    </source>
</evidence>
<keyword evidence="3" id="KW-0479">Metal-binding</keyword>
<dbReference type="InterPro" id="IPR016454">
    <property type="entry name" value="Cysteine_dSase"/>
</dbReference>
<keyword evidence="4" id="KW-0663">Pyridoxal phosphate</keyword>
<gene>
    <name evidence="9" type="ORF">GCM10008932_23150</name>
</gene>
<feature type="domain" description="Aminotransferase class V" evidence="8">
    <location>
        <begin position="2"/>
        <end position="363"/>
    </location>
</feature>
<keyword evidence="5" id="KW-0408">Iron</keyword>
<dbReference type="PROSITE" id="PS00595">
    <property type="entry name" value="AA_TRANSFER_CLASS_5"/>
    <property type="match status" value="1"/>
</dbReference>
<organism evidence="9 10">
    <name type="scientific">Alkalibacterium iburiense</name>
    <dbReference type="NCBI Taxonomy" id="290589"/>
    <lineage>
        <taxon>Bacteria</taxon>
        <taxon>Bacillati</taxon>
        <taxon>Bacillota</taxon>
        <taxon>Bacilli</taxon>
        <taxon>Lactobacillales</taxon>
        <taxon>Carnobacteriaceae</taxon>
        <taxon>Alkalibacterium</taxon>
    </lineage>
</organism>
<dbReference type="Gene3D" id="3.90.1150.10">
    <property type="entry name" value="Aspartate Aminotransferase, domain 1"/>
    <property type="match status" value="1"/>
</dbReference>
<evidence type="ECO:0000313" key="9">
    <source>
        <dbReference type="EMBL" id="GAA0371235.1"/>
    </source>
</evidence>
<dbReference type="InterPro" id="IPR015421">
    <property type="entry name" value="PyrdxlP-dep_Trfase_major"/>
</dbReference>
<dbReference type="InterPro" id="IPR020578">
    <property type="entry name" value="Aminotrans_V_PyrdxlP_BS"/>
</dbReference>
<keyword evidence="10" id="KW-1185">Reference proteome</keyword>
<dbReference type="RefSeq" id="WP_343756813.1">
    <property type="nucleotide sequence ID" value="NZ_BAAACW010000163.1"/>
</dbReference>
<evidence type="ECO:0000256" key="2">
    <source>
        <dbReference type="ARBA" id="ARBA00006490"/>
    </source>
</evidence>
<evidence type="ECO:0000259" key="8">
    <source>
        <dbReference type="Pfam" id="PF00266"/>
    </source>
</evidence>
<dbReference type="PANTHER" id="PTHR11601">
    <property type="entry name" value="CYSTEINE DESULFURYLASE FAMILY MEMBER"/>
    <property type="match status" value="1"/>
</dbReference>
<proteinExistence type="inferred from homology"/>
<sequence>MIYFDNAATTKVNESVLSSYIEVSQKLFGNPSSLHELGEMTTGLLNQSRKQIASLLNVEPAEVFFTSGGTEGDNWAIKGTAFEKRAFGKHIITSSIEHPAVLKTMEQLELLGWEVTYLPINEEGKVNPAELKDALREDTVLVSIMAINNETGSIQPLKEIGKILEDYPAIHFHVDAVQSVGLLDLELGQSRIDLAVFSGHKFNAPKGTGFIYIKKGRQLMPLINGGGQESGRRSGTENVPGVAAMAKAFRLATENSQDKQVKLTQLKEALTCYLEEKEKVTLFSPESASPHVLCFGIQNIRGEIVVHALEKEGIYVSTTSACSSKRKDKGQSITGMGYTKKEAETAVRISLSMQNTREEIEQFKTVFDKIYEQLKEIN</sequence>
<dbReference type="EMBL" id="BAAACW010000163">
    <property type="protein sequence ID" value="GAA0371235.1"/>
    <property type="molecule type" value="Genomic_DNA"/>
</dbReference>
<name>A0ABN0XRS4_9LACT</name>
<dbReference type="Pfam" id="PF00266">
    <property type="entry name" value="Aminotran_5"/>
    <property type="match status" value="1"/>
</dbReference>
<keyword evidence="6" id="KW-0411">Iron-sulfur</keyword>
<dbReference type="PANTHER" id="PTHR11601:SF50">
    <property type="entry name" value="CYSTEINE DESULFURASE ISCS 2-RELATED"/>
    <property type="match status" value="1"/>
</dbReference>
<evidence type="ECO:0000256" key="7">
    <source>
        <dbReference type="RuleBase" id="RU004504"/>
    </source>
</evidence>
<evidence type="ECO:0000256" key="5">
    <source>
        <dbReference type="ARBA" id="ARBA00023004"/>
    </source>
</evidence>
<comment type="cofactor">
    <cofactor evidence="1 7">
        <name>pyridoxal 5'-phosphate</name>
        <dbReference type="ChEBI" id="CHEBI:597326"/>
    </cofactor>
</comment>
<dbReference type="Gene3D" id="3.40.640.10">
    <property type="entry name" value="Type I PLP-dependent aspartate aminotransferase-like (Major domain)"/>
    <property type="match status" value="1"/>
</dbReference>
<dbReference type="PIRSF" id="PIRSF005572">
    <property type="entry name" value="NifS"/>
    <property type="match status" value="1"/>
</dbReference>
<evidence type="ECO:0000256" key="1">
    <source>
        <dbReference type="ARBA" id="ARBA00001933"/>
    </source>
</evidence>
<dbReference type="Gene3D" id="1.10.260.50">
    <property type="match status" value="1"/>
</dbReference>
<accession>A0ABN0XRS4</accession>
<reference evidence="9 10" key="1">
    <citation type="journal article" date="2019" name="Int. J. Syst. Evol. Microbiol.">
        <title>The Global Catalogue of Microorganisms (GCM) 10K type strain sequencing project: providing services to taxonomists for standard genome sequencing and annotation.</title>
        <authorList>
            <consortium name="The Broad Institute Genomics Platform"/>
            <consortium name="The Broad Institute Genome Sequencing Center for Infectious Disease"/>
            <person name="Wu L."/>
            <person name="Ma J."/>
        </authorList>
    </citation>
    <scope>NUCLEOTIDE SEQUENCE [LARGE SCALE GENOMIC DNA]</scope>
    <source>
        <strain evidence="9 10">JCM 12662</strain>
    </source>
</reference>
<dbReference type="InterPro" id="IPR015422">
    <property type="entry name" value="PyrdxlP-dep_Trfase_small"/>
</dbReference>
<comment type="caution">
    <text evidence="9">The sequence shown here is derived from an EMBL/GenBank/DDBJ whole genome shotgun (WGS) entry which is preliminary data.</text>
</comment>
<comment type="similarity">
    <text evidence="2">Belongs to the class-V pyridoxal-phosphate-dependent aminotransferase family. NifS/IscS subfamily.</text>
</comment>